<dbReference type="AlphaFoldDB" id="A0A9P6F4Q5"/>
<keyword evidence="3" id="KW-1185">Reference proteome</keyword>
<dbReference type="EMBL" id="JAAAXW010000152">
    <property type="protein sequence ID" value="KAF9541926.1"/>
    <property type="molecule type" value="Genomic_DNA"/>
</dbReference>
<protein>
    <submittedName>
        <fullName evidence="2">Uncharacterized protein</fullName>
    </submittedName>
</protein>
<feature type="region of interest" description="Disordered" evidence="1">
    <location>
        <begin position="91"/>
        <end position="146"/>
    </location>
</feature>
<evidence type="ECO:0000313" key="3">
    <source>
        <dbReference type="Proteomes" id="UP000723463"/>
    </source>
</evidence>
<reference evidence="2" key="1">
    <citation type="journal article" date="2020" name="Fungal Divers.">
        <title>Resolving the Mortierellaceae phylogeny through synthesis of multi-gene phylogenetics and phylogenomics.</title>
        <authorList>
            <person name="Vandepol N."/>
            <person name="Liber J."/>
            <person name="Desiro A."/>
            <person name="Na H."/>
            <person name="Kennedy M."/>
            <person name="Barry K."/>
            <person name="Grigoriev I.V."/>
            <person name="Miller A.N."/>
            <person name="O'Donnell K."/>
            <person name="Stajich J.E."/>
            <person name="Bonito G."/>
        </authorList>
    </citation>
    <scope>NUCLEOTIDE SEQUENCE</scope>
    <source>
        <strain evidence="2">NRRL 2591</strain>
    </source>
</reference>
<proteinExistence type="predicted"/>
<comment type="caution">
    <text evidence="2">The sequence shown here is derived from an EMBL/GenBank/DDBJ whole genome shotgun (WGS) entry which is preliminary data.</text>
</comment>
<feature type="compositionally biased region" description="Polar residues" evidence="1">
    <location>
        <begin position="125"/>
        <end position="137"/>
    </location>
</feature>
<organism evidence="2 3">
    <name type="scientific">Mortierella hygrophila</name>
    <dbReference type="NCBI Taxonomy" id="979708"/>
    <lineage>
        <taxon>Eukaryota</taxon>
        <taxon>Fungi</taxon>
        <taxon>Fungi incertae sedis</taxon>
        <taxon>Mucoromycota</taxon>
        <taxon>Mortierellomycotina</taxon>
        <taxon>Mortierellomycetes</taxon>
        <taxon>Mortierellales</taxon>
        <taxon>Mortierellaceae</taxon>
        <taxon>Mortierella</taxon>
    </lineage>
</organism>
<sequence>MDGTFKDKAKLHLAYVSLYSQAKTSPVPEIRKDGKEMERMWKDRGTSLDNYWASRSLKKLRSKNVIAAARNSSALQIAVGEQQLKDALRELQGSQKQRSQEQLSAQGQEQEQEQGTSTGVLLGNELSSNPSDSDFQPSTSTSARTSLSTADFHYRNNLTGPGEISCRLRTKFKYVIGALDVSERLMAARREMVKQQCSLKSTADLLSLNFIFTKVFLEDNLPPETAGRLSQQPVANPTSVDVDLLLSCCLNVGSVDYQQGRAYIKERTAQKDSVAGDIISVYATSGILRDGSSKLAVNEITYIERSVKPLVTGTFAQLDFQEHWTIDPFPVPPDYEERLYPDFFAEKDGLPFAVLEVKSPDADRDDCDVDVRKVFLLMKLSLNCLLEAGVKDPVILGMLVQDRRCEVFSMDIAYEAIYIPKALGTFEIPENKLQLPLLLHALGPLTAAREIASNTLAKITGRPRLVQVKKSLLTRPSFYLQGVKIPEPGAMRSQVSGSKLDTKARNAHYVL</sequence>
<evidence type="ECO:0000256" key="1">
    <source>
        <dbReference type="SAM" id="MobiDB-lite"/>
    </source>
</evidence>
<gene>
    <name evidence="2" type="ORF">EC957_002556</name>
</gene>
<dbReference type="Proteomes" id="UP000723463">
    <property type="component" value="Unassembled WGS sequence"/>
</dbReference>
<feature type="compositionally biased region" description="Low complexity" evidence="1">
    <location>
        <begin position="100"/>
        <end position="119"/>
    </location>
</feature>
<accession>A0A9P6F4Q5</accession>
<name>A0A9P6F4Q5_9FUNG</name>
<evidence type="ECO:0000313" key="2">
    <source>
        <dbReference type="EMBL" id="KAF9541926.1"/>
    </source>
</evidence>